<evidence type="ECO:0000256" key="8">
    <source>
        <dbReference type="RuleBase" id="RU000304"/>
    </source>
</evidence>
<evidence type="ECO:0000256" key="1">
    <source>
        <dbReference type="ARBA" id="ARBA00008832"/>
    </source>
</evidence>
<dbReference type="InterPro" id="IPR011009">
    <property type="entry name" value="Kinase-like_dom_sf"/>
</dbReference>
<comment type="catalytic activity">
    <reaction evidence="9">
        <text>L-threonyl-[protein] + ATP = O-phospho-L-threonyl-[protein] + ADP + H(+)</text>
        <dbReference type="Rhea" id="RHEA:46608"/>
        <dbReference type="Rhea" id="RHEA-COMP:11060"/>
        <dbReference type="Rhea" id="RHEA-COMP:11605"/>
        <dbReference type="ChEBI" id="CHEBI:15378"/>
        <dbReference type="ChEBI" id="CHEBI:30013"/>
        <dbReference type="ChEBI" id="CHEBI:30616"/>
        <dbReference type="ChEBI" id="CHEBI:61977"/>
        <dbReference type="ChEBI" id="CHEBI:456216"/>
        <dbReference type="EC" id="2.7.11.24"/>
    </reaction>
</comment>
<evidence type="ECO:0000256" key="6">
    <source>
        <dbReference type="ARBA" id="ARBA00022840"/>
    </source>
</evidence>
<feature type="non-terminal residue" evidence="11">
    <location>
        <position position="1"/>
    </location>
</feature>
<dbReference type="InterPro" id="IPR003527">
    <property type="entry name" value="MAP_kinase_CS"/>
</dbReference>
<evidence type="ECO:0000256" key="3">
    <source>
        <dbReference type="ARBA" id="ARBA00022679"/>
    </source>
</evidence>
<sequence length="374" mass="42716">MADFRAVPTHDGEFVAYNMLGNVFEITSKYIPPILPVGSGAYGVVCSILNSETNEMVAIKKISDAFDNNTDAKRTLREIKLLRHLDHENVIGIRDVIPPPIRRAFSDVYIVTELMDTDLHQIIRSKQALSAEHCQYFLYQILCGLKYIHSANIIHRDLKPSNLLLNANCDLKICDFGLARLASEDDFMTEYVVTRWYRAPELLLNSSEYTAAIDVWSVGCIFMEMINRKTLFPGKDQVHQMRLLTELLGTPNDSELGFIQNDNARKYIKQLKKCPRLSLASVFPHVHSEAIDLVEKMLTFDPTQRITVEEALAHPYLARLHNTDYEPICPKPFSFDFEKQPLMEEEMKEMIYEEALSFNPGGMIMPSTAYKVGQ</sequence>
<keyword evidence="4 7" id="KW-0547">Nucleotide-binding</keyword>
<dbReference type="PROSITE" id="PS00107">
    <property type="entry name" value="PROTEIN_KINASE_ATP"/>
    <property type="match status" value="1"/>
</dbReference>
<dbReference type="GO" id="GO:0004707">
    <property type="term" value="F:MAP kinase activity"/>
    <property type="evidence" value="ECO:0007669"/>
    <property type="project" value="UniProtKB-EC"/>
</dbReference>
<dbReference type="EC" id="2.7.11.24" evidence="9"/>
<evidence type="ECO:0000313" key="11">
    <source>
        <dbReference type="EMBL" id="KAF9593402.1"/>
    </source>
</evidence>
<comment type="similarity">
    <text evidence="1">Belongs to the protein kinase superfamily. CMGC Ser/Thr protein kinase family. MAP kinase subfamily.</text>
</comment>
<accession>A0A835H804</accession>
<evidence type="ECO:0000313" key="12">
    <source>
        <dbReference type="Proteomes" id="UP000631114"/>
    </source>
</evidence>
<dbReference type="SUPFAM" id="SSF56112">
    <property type="entry name" value="Protein kinase-like (PK-like)"/>
    <property type="match status" value="1"/>
</dbReference>
<dbReference type="FunFam" id="3.30.200.20:FF:000046">
    <property type="entry name" value="Mitogen-activated protein kinase"/>
    <property type="match status" value="1"/>
</dbReference>
<keyword evidence="5 9" id="KW-0418">Kinase</keyword>
<evidence type="ECO:0000256" key="4">
    <source>
        <dbReference type="ARBA" id="ARBA00022741"/>
    </source>
</evidence>
<comment type="caution">
    <text evidence="11">The sequence shown here is derived from an EMBL/GenBank/DDBJ whole genome shotgun (WGS) entry which is preliminary data.</text>
</comment>
<dbReference type="Gene3D" id="3.30.200.20">
    <property type="entry name" value="Phosphorylase Kinase, domain 1"/>
    <property type="match status" value="1"/>
</dbReference>
<dbReference type="PROSITE" id="PS01351">
    <property type="entry name" value="MAPK"/>
    <property type="match status" value="1"/>
</dbReference>
<dbReference type="Proteomes" id="UP000631114">
    <property type="component" value="Unassembled WGS sequence"/>
</dbReference>
<protein>
    <recommendedName>
        <fullName evidence="9">Mitogen-activated protein kinase</fullName>
        <ecNumber evidence="9">2.7.11.24</ecNumber>
    </recommendedName>
</protein>
<feature type="binding site" evidence="7">
    <location>
        <position position="61"/>
    </location>
    <ligand>
        <name>ATP</name>
        <dbReference type="ChEBI" id="CHEBI:30616"/>
    </ligand>
</feature>
<name>A0A835H804_9MAGN</name>
<evidence type="ECO:0000256" key="5">
    <source>
        <dbReference type="ARBA" id="ARBA00022777"/>
    </source>
</evidence>
<reference evidence="11 12" key="1">
    <citation type="submission" date="2020-10" db="EMBL/GenBank/DDBJ databases">
        <title>The Coptis chinensis genome and diversification of protoberbering-type alkaloids.</title>
        <authorList>
            <person name="Wang B."/>
            <person name="Shu S."/>
            <person name="Song C."/>
            <person name="Liu Y."/>
        </authorList>
    </citation>
    <scope>NUCLEOTIDE SEQUENCE [LARGE SCALE GENOMIC DNA]</scope>
    <source>
        <strain evidence="11">HL-2020</strain>
        <tissue evidence="11">Leaf</tissue>
    </source>
</reference>
<feature type="domain" description="Protein kinase" evidence="10">
    <location>
        <begin position="31"/>
        <end position="317"/>
    </location>
</feature>
<comment type="cofactor">
    <cofactor evidence="9">
        <name>Mg(2+)</name>
        <dbReference type="ChEBI" id="CHEBI:18420"/>
    </cofactor>
</comment>
<keyword evidence="6 7" id="KW-0067">ATP-binding</keyword>
<organism evidence="11 12">
    <name type="scientific">Coptis chinensis</name>
    <dbReference type="NCBI Taxonomy" id="261450"/>
    <lineage>
        <taxon>Eukaryota</taxon>
        <taxon>Viridiplantae</taxon>
        <taxon>Streptophyta</taxon>
        <taxon>Embryophyta</taxon>
        <taxon>Tracheophyta</taxon>
        <taxon>Spermatophyta</taxon>
        <taxon>Magnoliopsida</taxon>
        <taxon>Ranunculales</taxon>
        <taxon>Ranunculaceae</taxon>
        <taxon>Coptidoideae</taxon>
        <taxon>Coptis</taxon>
    </lineage>
</organism>
<evidence type="ECO:0000259" key="10">
    <source>
        <dbReference type="PROSITE" id="PS50011"/>
    </source>
</evidence>
<keyword evidence="2 8" id="KW-0723">Serine/threonine-protein kinase</keyword>
<dbReference type="EMBL" id="JADFTS010000008">
    <property type="protein sequence ID" value="KAF9593402.1"/>
    <property type="molecule type" value="Genomic_DNA"/>
</dbReference>
<dbReference type="InterPro" id="IPR008271">
    <property type="entry name" value="Ser/Thr_kinase_AS"/>
</dbReference>
<dbReference type="InterPro" id="IPR000719">
    <property type="entry name" value="Prot_kinase_dom"/>
</dbReference>
<comment type="activity regulation">
    <text evidence="9">Activated by threonine and tyrosine phosphorylation.</text>
</comment>
<dbReference type="AlphaFoldDB" id="A0A835H804"/>
<keyword evidence="12" id="KW-1185">Reference proteome</keyword>
<proteinExistence type="inferred from homology"/>
<dbReference type="GO" id="GO:0005524">
    <property type="term" value="F:ATP binding"/>
    <property type="evidence" value="ECO:0007669"/>
    <property type="project" value="UniProtKB-UniRule"/>
</dbReference>
<dbReference type="InterPro" id="IPR017441">
    <property type="entry name" value="Protein_kinase_ATP_BS"/>
</dbReference>
<evidence type="ECO:0000256" key="2">
    <source>
        <dbReference type="ARBA" id="ARBA00022527"/>
    </source>
</evidence>
<comment type="similarity">
    <text evidence="9">Belongs to the protein kinase superfamily. Ser/Thr protein kinase family. MAP kinase subfamily.</text>
</comment>
<dbReference type="FunFam" id="1.10.510.10:FF:000013">
    <property type="entry name" value="Mitogen-activated protein kinase"/>
    <property type="match status" value="1"/>
</dbReference>
<evidence type="ECO:0000256" key="9">
    <source>
        <dbReference type="RuleBase" id="RU361165"/>
    </source>
</evidence>
<gene>
    <name evidence="11" type="ORF">IFM89_022663</name>
</gene>
<dbReference type="Pfam" id="PF00069">
    <property type="entry name" value="Pkinase"/>
    <property type="match status" value="1"/>
</dbReference>
<dbReference type="OrthoDB" id="192887at2759"/>
<dbReference type="SMART" id="SM00220">
    <property type="entry name" value="S_TKc"/>
    <property type="match status" value="1"/>
</dbReference>
<dbReference type="PROSITE" id="PS50011">
    <property type="entry name" value="PROTEIN_KINASE_DOM"/>
    <property type="match status" value="1"/>
</dbReference>
<dbReference type="PROSITE" id="PS00108">
    <property type="entry name" value="PROTEIN_KINASE_ST"/>
    <property type="match status" value="1"/>
</dbReference>
<dbReference type="InterPro" id="IPR050117">
    <property type="entry name" value="MAPK"/>
</dbReference>
<evidence type="ECO:0000256" key="7">
    <source>
        <dbReference type="PROSITE-ProRule" id="PRU10141"/>
    </source>
</evidence>
<dbReference type="Gene3D" id="1.10.510.10">
    <property type="entry name" value="Transferase(Phosphotransferase) domain 1"/>
    <property type="match status" value="1"/>
</dbReference>
<keyword evidence="3 9" id="KW-0808">Transferase</keyword>
<dbReference type="PANTHER" id="PTHR24055">
    <property type="entry name" value="MITOGEN-ACTIVATED PROTEIN KINASE"/>
    <property type="match status" value="1"/>
</dbReference>
<keyword evidence="9" id="KW-0460">Magnesium</keyword>